<gene>
    <name evidence="1" type="ORF">EVAR_3334_1</name>
</gene>
<protein>
    <submittedName>
        <fullName evidence="1">Uncharacterized protein</fullName>
    </submittedName>
</protein>
<accession>A0A4C1SSQ0</accession>
<comment type="caution">
    <text evidence="1">The sequence shown here is derived from an EMBL/GenBank/DDBJ whole genome shotgun (WGS) entry which is preliminary data.</text>
</comment>
<organism evidence="1 2">
    <name type="scientific">Eumeta variegata</name>
    <name type="common">Bagworm moth</name>
    <name type="synonym">Eumeta japonica</name>
    <dbReference type="NCBI Taxonomy" id="151549"/>
    <lineage>
        <taxon>Eukaryota</taxon>
        <taxon>Metazoa</taxon>
        <taxon>Ecdysozoa</taxon>
        <taxon>Arthropoda</taxon>
        <taxon>Hexapoda</taxon>
        <taxon>Insecta</taxon>
        <taxon>Pterygota</taxon>
        <taxon>Neoptera</taxon>
        <taxon>Endopterygota</taxon>
        <taxon>Lepidoptera</taxon>
        <taxon>Glossata</taxon>
        <taxon>Ditrysia</taxon>
        <taxon>Tineoidea</taxon>
        <taxon>Psychidae</taxon>
        <taxon>Oiketicinae</taxon>
        <taxon>Eumeta</taxon>
    </lineage>
</organism>
<reference evidence="1 2" key="1">
    <citation type="journal article" date="2019" name="Commun. Biol.">
        <title>The bagworm genome reveals a unique fibroin gene that provides high tensile strength.</title>
        <authorList>
            <person name="Kono N."/>
            <person name="Nakamura H."/>
            <person name="Ohtoshi R."/>
            <person name="Tomita M."/>
            <person name="Numata K."/>
            <person name="Arakawa K."/>
        </authorList>
    </citation>
    <scope>NUCLEOTIDE SEQUENCE [LARGE SCALE GENOMIC DNA]</scope>
</reference>
<keyword evidence="2" id="KW-1185">Reference proteome</keyword>
<dbReference type="EMBL" id="BGZK01000016">
    <property type="protein sequence ID" value="GBP04964.1"/>
    <property type="molecule type" value="Genomic_DNA"/>
</dbReference>
<evidence type="ECO:0000313" key="2">
    <source>
        <dbReference type="Proteomes" id="UP000299102"/>
    </source>
</evidence>
<dbReference type="Proteomes" id="UP000299102">
    <property type="component" value="Unassembled WGS sequence"/>
</dbReference>
<dbReference type="AlphaFoldDB" id="A0A4C1SSQ0"/>
<sequence>MGVIRETKADDQCPERRCRASLGYSRENEKDHDLLKAVFSALCLYGTNAKRSVTLAVERLYFKETTGINGTKIFSRTFEGGLRAAVTMEEEGGPIAVFARESAASQKQIVASPIESSRISPQVSAPTAKFIDKFREIRV</sequence>
<proteinExistence type="predicted"/>
<evidence type="ECO:0000313" key="1">
    <source>
        <dbReference type="EMBL" id="GBP04964.1"/>
    </source>
</evidence>
<name>A0A4C1SSQ0_EUMVA</name>